<dbReference type="AlphaFoldDB" id="A0A3N1GUN5"/>
<accession>A0A3N1GUN5</accession>
<proteinExistence type="predicted"/>
<name>A0A3N1GUN5_9ACTN</name>
<dbReference type="OrthoDB" id="9965836at2"/>
<dbReference type="RefSeq" id="WP_123678675.1">
    <property type="nucleotide sequence ID" value="NZ_RJKL01000001.1"/>
</dbReference>
<comment type="caution">
    <text evidence="1">The sequence shown here is derived from an EMBL/GenBank/DDBJ whole genome shotgun (WGS) entry which is preliminary data.</text>
</comment>
<sequence>MAKLRDLPPRGVRGRLGALLMALTLGLTGGVVTTTVSATAAQAGTFSCGAKYFIKSAAVDLYWTAAEFDFLTANRTGKGWYEQFTVCRDSSWSPQFFVLKSEAVSAKYGQDSYLIRHPGGVLKWEPSTLTGNHLYEWRRESGSPYYGLVHAETGQYLTVDYPGGAVYPGVEYLGWSQALYREP</sequence>
<protein>
    <submittedName>
        <fullName evidence="1">Uncharacterized protein</fullName>
    </submittedName>
</protein>
<reference evidence="1 2" key="1">
    <citation type="submission" date="2018-11" db="EMBL/GenBank/DDBJ databases">
        <title>Sequencing the genomes of 1000 actinobacteria strains.</title>
        <authorList>
            <person name="Klenk H.-P."/>
        </authorList>
    </citation>
    <scope>NUCLEOTIDE SEQUENCE [LARGE SCALE GENOMIC DNA]</scope>
    <source>
        <strain evidence="1 2">DSM 43634</strain>
    </source>
</reference>
<evidence type="ECO:0000313" key="2">
    <source>
        <dbReference type="Proteomes" id="UP000271683"/>
    </source>
</evidence>
<gene>
    <name evidence="1" type="ORF">EDD30_6978</name>
</gene>
<organism evidence="1 2">
    <name type="scientific">Couchioplanes caeruleus</name>
    <dbReference type="NCBI Taxonomy" id="56438"/>
    <lineage>
        <taxon>Bacteria</taxon>
        <taxon>Bacillati</taxon>
        <taxon>Actinomycetota</taxon>
        <taxon>Actinomycetes</taxon>
        <taxon>Micromonosporales</taxon>
        <taxon>Micromonosporaceae</taxon>
        <taxon>Couchioplanes</taxon>
    </lineage>
</organism>
<dbReference type="EMBL" id="RJKL01000001">
    <property type="protein sequence ID" value="ROP33918.1"/>
    <property type="molecule type" value="Genomic_DNA"/>
</dbReference>
<dbReference type="Proteomes" id="UP000271683">
    <property type="component" value="Unassembled WGS sequence"/>
</dbReference>
<evidence type="ECO:0000313" key="1">
    <source>
        <dbReference type="EMBL" id="ROP33918.1"/>
    </source>
</evidence>